<feature type="region of interest" description="Disordered" evidence="1">
    <location>
        <begin position="399"/>
        <end position="740"/>
    </location>
</feature>
<reference evidence="2" key="1">
    <citation type="journal article" date="2020" name="Fungal Divers.">
        <title>Resolving the Mortierellaceae phylogeny through synthesis of multi-gene phylogenetics and phylogenomics.</title>
        <authorList>
            <person name="Vandepol N."/>
            <person name="Liber J."/>
            <person name="Desiro A."/>
            <person name="Na H."/>
            <person name="Kennedy M."/>
            <person name="Barry K."/>
            <person name="Grigoriev I.V."/>
            <person name="Miller A.N."/>
            <person name="O'Donnell K."/>
            <person name="Stajich J.E."/>
            <person name="Bonito G."/>
        </authorList>
    </citation>
    <scope>NUCLEOTIDE SEQUENCE</scope>
    <source>
        <strain evidence="2">NRRL 2769</strain>
    </source>
</reference>
<evidence type="ECO:0008006" key="4">
    <source>
        <dbReference type="Google" id="ProtNLM"/>
    </source>
</evidence>
<dbReference type="Gene3D" id="1.25.40.20">
    <property type="entry name" value="Ankyrin repeat-containing domain"/>
    <property type="match status" value="1"/>
</dbReference>
<sequence>MNDSYAEANSIVQSAAHLSLDATVVTIPNSTEHSLSREVDNNTEHRSFSGELAPAACKPDEKLDNFDVQLSPSPGQGSIERQNEPNHPQLDHSQSRQEHNNPQLTDNHHTSSRDAWADQGHFPLILGEISLKSIPVRGGSRVVLSGVNFREGVEVVFECPKLGKGIEARVVKPRVLKSTEMDIITPNLLDWWVASNKEQPCKQLELSVSLTCAGERSEEDINTSFEMFAFDDSESELLQIIVELHRQQILTSIKSSGSLDSETERTARQRTMTLLQLERPESVSKTEHLALSVIYMLCDGRDQISSEGMDLIKATTDDGHEMLHLAVIQGQITLVREIARHSLCWFQNRPIISDSEVFVKNCNGETGIDFAKALGQSEIEQVLRETLEEANEFKKSILKALPQPPTPPISIHSGPGAGNAESPHMYTSSPIPSHALDRPLPPTPPSAPPQELRYSPNRTTSYFSVPPSGNSMVESPNQYPYPPAQSIHASPHAVYENPSPYTNSNDPIRMPSPGQHYPPYNQHNIPPPLHYDPSSAYGANPHNISPPQENSMPIPRPTGSPQGEQPSPPQSQTTVAPPLPPRHKVTRVNRPKQFTIPAPDVPQTQGQPPPTSHTHAQSPHQQRDQYPPVLAAPPPLPVPLPQPMPMPAHQYPALLPMPTHQPPPSVHQPPSSMPMHHHPSHMPVYPPVPISTYQPPSPMPSHQYPGSIPMPAPSHQYQPTVPNQDSYGSKPDDHIKVYVE</sequence>
<accession>A0A9P6SVC9</accession>
<feature type="compositionally biased region" description="Polar residues" evidence="1">
    <location>
        <begin position="602"/>
        <end position="620"/>
    </location>
</feature>
<feature type="compositionally biased region" description="Pro residues" evidence="1">
    <location>
        <begin position="630"/>
        <end position="646"/>
    </location>
</feature>
<feature type="region of interest" description="Disordered" evidence="1">
    <location>
        <begin position="65"/>
        <end position="115"/>
    </location>
</feature>
<evidence type="ECO:0000313" key="2">
    <source>
        <dbReference type="EMBL" id="KAG0006946.1"/>
    </source>
</evidence>
<keyword evidence="3" id="KW-1185">Reference proteome</keyword>
<dbReference type="EMBL" id="JAAAID010002525">
    <property type="protein sequence ID" value="KAG0006946.1"/>
    <property type="molecule type" value="Genomic_DNA"/>
</dbReference>
<evidence type="ECO:0000256" key="1">
    <source>
        <dbReference type="SAM" id="MobiDB-lite"/>
    </source>
</evidence>
<feature type="compositionally biased region" description="Pro residues" evidence="1">
    <location>
        <begin position="439"/>
        <end position="448"/>
    </location>
</feature>
<feature type="compositionally biased region" description="Polar residues" evidence="1">
    <location>
        <begin position="68"/>
        <end position="80"/>
    </location>
</feature>
<feature type="compositionally biased region" description="Basic and acidic residues" evidence="1">
    <location>
        <begin position="81"/>
        <end position="99"/>
    </location>
</feature>
<dbReference type="Proteomes" id="UP000703661">
    <property type="component" value="Unassembled WGS sequence"/>
</dbReference>
<name>A0A9P6SVC9_9FUNG</name>
<feature type="compositionally biased region" description="Polar residues" evidence="1">
    <location>
        <begin position="456"/>
        <end position="478"/>
    </location>
</feature>
<proteinExistence type="predicted"/>
<feature type="compositionally biased region" description="Basic and acidic residues" evidence="1">
    <location>
        <begin position="106"/>
        <end position="115"/>
    </location>
</feature>
<dbReference type="InterPro" id="IPR036770">
    <property type="entry name" value="Ankyrin_rpt-contain_sf"/>
</dbReference>
<protein>
    <recommendedName>
        <fullName evidence="4">IPT/TIG domain-containing protein</fullName>
    </recommendedName>
</protein>
<organism evidence="2 3">
    <name type="scientific">Entomortierella chlamydospora</name>
    <dbReference type="NCBI Taxonomy" id="101097"/>
    <lineage>
        <taxon>Eukaryota</taxon>
        <taxon>Fungi</taxon>
        <taxon>Fungi incertae sedis</taxon>
        <taxon>Mucoromycota</taxon>
        <taxon>Mortierellomycotina</taxon>
        <taxon>Mortierellomycetes</taxon>
        <taxon>Mortierellales</taxon>
        <taxon>Mortierellaceae</taxon>
        <taxon>Entomortierella</taxon>
    </lineage>
</organism>
<evidence type="ECO:0000313" key="3">
    <source>
        <dbReference type="Proteomes" id="UP000703661"/>
    </source>
</evidence>
<feature type="compositionally biased region" description="Low complexity" evidence="1">
    <location>
        <begin position="557"/>
        <end position="576"/>
    </location>
</feature>
<feature type="compositionally biased region" description="Polar residues" evidence="1">
    <location>
        <begin position="715"/>
        <end position="727"/>
    </location>
</feature>
<feature type="compositionally biased region" description="Pro residues" evidence="1">
    <location>
        <begin position="684"/>
        <end position="699"/>
    </location>
</feature>
<feature type="compositionally biased region" description="Polar residues" evidence="1">
    <location>
        <begin position="542"/>
        <end position="551"/>
    </location>
</feature>
<comment type="caution">
    <text evidence="2">The sequence shown here is derived from an EMBL/GenBank/DDBJ whole genome shotgun (WGS) entry which is preliminary data.</text>
</comment>
<dbReference type="AlphaFoldDB" id="A0A9P6SVC9"/>
<feature type="compositionally biased region" description="Basic and acidic residues" evidence="1">
    <location>
        <begin position="730"/>
        <end position="740"/>
    </location>
</feature>
<feature type="compositionally biased region" description="Basic residues" evidence="1">
    <location>
        <begin position="581"/>
        <end position="590"/>
    </location>
</feature>
<gene>
    <name evidence="2" type="ORF">BGZ80_005084</name>
</gene>